<dbReference type="InterPro" id="IPR037045">
    <property type="entry name" value="S8pro/Inhibitor_I9_sf"/>
</dbReference>
<keyword evidence="5" id="KW-0964">Secreted</keyword>
<dbReference type="Pfam" id="PF17766">
    <property type="entry name" value="fn3_6"/>
    <property type="match status" value="1"/>
</dbReference>
<dbReference type="PANTHER" id="PTHR10795">
    <property type="entry name" value="PROPROTEIN CONVERTASE SUBTILISIN/KEXIN"/>
    <property type="match status" value="1"/>
</dbReference>
<dbReference type="RefSeq" id="XP_018846817.1">
    <property type="nucleotide sequence ID" value="XM_018991272.2"/>
</dbReference>
<dbReference type="PROSITE" id="PS00137">
    <property type="entry name" value="SUBTILASE_HIS"/>
    <property type="match status" value="1"/>
</dbReference>
<dbReference type="FunFam" id="3.40.50.200:FF:000006">
    <property type="entry name" value="Subtilisin-like protease SBT1.5"/>
    <property type="match status" value="1"/>
</dbReference>
<dbReference type="Proteomes" id="UP000235220">
    <property type="component" value="Chromosome 11"/>
</dbReference>
<dbReference type="CDD" id="cd02120">
    <property type="entry name" value="PA_subtilisin_like"/>
    <property type="match status" value="1"/>
</dbReference>
<evidence type="ECO:0000256" key="3">
    <source>
        <dbReference type="ARBA" id="ARBA00011073"/>
    </source>
</evidence>
<keyword evidence="9 10" id="KW-0720">Serine protease</keyword>
<feature type="domain" description="Subtilisin-like protease fibronectin type-III" evidence="13">
    <location>
        <begin position="687"/>
        <end position="786"/>
    </location>
</feature>
<dbReference type="InterPro" id="IPR023828">
    <property type="entry name" value="Peptidase_S8_Ser-AS"/>
</dbReference>
<evidence type="ECO:0000256" key="1">
    <source>
        <dbReference type="ARBA" id="ARBA00002076"/>
    </source>
</evidence>
<dbReference type="InterPro" id="IPR034197">
    <property type="entry name" value="Peptidases_S8_3"/>
</dbReference>
<dbReference type="PRINTS" id="PR00723">
    <property type="entry name" value="SUBTILISIN"/>
</dbReference>
<feature type="active site" description="Charge relay system" evidence="10">
    <location>
        <position position="569"/>
    </location>
</feature>
<dbReference type="AlphaFoldDB" id="A0A2I4GSE3"/>
<dbReference type="InterPro" id="IPR000209">
    <property type="entry name" value="Peptidase_S8/S53_dom"/>
</dbReference>
<keyword evidence="7" id="KW-0732">Signal</keyword>
<gene>
    <name evidence="15" type="primary">LOC109010434</name>
</gene>
<dbReference type="InterPro" id="IPR010259">
    <property type="entry name" value="S8pro/Inhibitor_I9"/>
</dbReference>
<feature type="active site" description="Charge relay system" evidence="10">
    <location>
        <position position="168"/>
    </location>
</feature>
<dbReference type="Pfam" id="PF05922">
    <property type="entry name" value="Inhibitor_I9"/>
    <property type="match status" value="1"/>
</dbReference>
<evidence type="ECO:0000259" key="12">
    <source>
        <dbReference type="Pfam" id="PF05922"/>
    </source>
</evidence>
<dbReference type="OrthoDB" id="10256524at2759"/>
<keyword evidence="6 10" id="KW-0645">Protease</keyword>
<keyword evidence="8 10" id="KW-0378">Hydrolase</keyword>
<dbReference type="GO" id="GO:0009610">
    <property type="term" value="P:response to symbiotic fungus"/>
    <property type="evidence" value="ECO:0007669"/>
    <property type="project" value="UniProtKB-ARBA"/>
</dbReference>
<dbReference type="PROSITE" id="PS51892">
    <property type="entry name" value="SUBTILASE"/>
    <property type="match status" value="1"/>
</dbReference>
<dbReference type="InterPro" id="IPR045051">
    <property type="entry name" value="SBT"/>
</dbReference>
<dbReference type="Gene3D" id="3.30.70.80">
    <property type="entry name" value="Peptidase S8 propeptide/proteinase inhibitor I9"/>
    <property type="match status" value="1"/>
</dbReference>
<dbReference type="GO" id="GO:0005576">
    <property type="term" value="C:extracellular region"/>
    <property type="evidence" value="ECO:0000318"/>
    <property type="project" value="GO_Central"/>
</dbReference>
<keyword evidence="14" id="KW-1185">Reference proteome</keyword>
<dbReference type="Gene3D" id="3.50.30.30">
    <property type="match status" value="1"/>
</dbReference>
<evidence type="ECO:0000256" key="8">
    <source>
        <dbReference type="ARBA" id="ARBA00022801"/>
    </source>
</evidence>
<evidence type="ECO:0000256" key="9">
    <source>
        <dbReference type="ARBA" id="ARBA00022825"/>
    </source>
</evidence>
<feature type="active site" description="Charge relay system" evidence="10">
    <location>
        <position position="231"/>
    </location>
</feature>
<feature type="domain" description="Inhibitor I9" evidence="12">
    <location>
        <begin position="53"/>
        <end position="128"/>
    </location>
</feature>
<evidence type="ECO:0000313" key="15">
    <source>
        <dbReference type="RefSeq" id="XP_018846817.1"/>
    </source>
</evidence>
<evidence type="ECO:0000256" key="4">
    <source>
        <dbReference type="ARBA" id="ARBA00022523"/>
    </source>
</evidence>
<dbReference type="InterPro" id="IPR036852">
    <property type="entry name" value="Peptidase_S8/S53_dom_sf"/>
</dbReference>
<dbReference type="Gene3D" id="2.60.40.2310">
    <property type="match status" value="1"/>
</dbReference>
<dbReference type="PROSITE" id="PS00138">
    <property type="entry name" value="SUBTILASE_SER"/>
    <property type="match status" value="1"/>
</dbReference>
<dbReference type="GO" id="GO:0048046">
    <property type="term" value="C:apoplast"/>
    <property type="evidence" value="ECO:0007669"/>
    <property type="project" value="UniProtKB-SubCell"/>
</dbReference>
<protein>
    <submittedName>
        <fullName evidence="15">CO(2)-response secreted protease-like</fullName>
    </submittedName>
</protein>
<dbReference type="KEGG" id="jre:109010434"/>
<dbReference type="InterPro" id="IPR041469">
    <property type="entry name" value="Subtilisin-like_FN3"/>
</dbReference>
<dbReference type="SUPFAM" id="SSF52743">
    <property type="entry name" value="Subtilisin-like"/>
    <property type="match status" value="1"/>
</dbReference>
<keyword evidence="4" id="KW-0052">Apoplast</keyword>
<feature type="domain" description="Peptidase S8/S53" evidence="11">
    <location>
        <begin position="161"/>
        <end position="626"/>
    </location>
</feature>
<dbReference type="FunFam" id="3.50.30.30:FF:000005">
    <property type="entry name" value="subtilisin-like protease SBT1.5"/>
    <property type="match status" value="1"/>
</dbReference>
<dbReference type="Gramene" id="Jr11_19550_p1">
    <property type="protein sequence ID" value="cds.Jr11_19550_p1"/>
    <property type="gene ID" value="Jr11_19550"/>
</dbReference>
<dbReference type="Gene3D" id="3.40.50.200">
    <property type="entry name" value="Peptidase S8/S53 domain"/>
    <property type="match status" value="1"/>
</dbReference>
<evidence type="ECO:0000256" key="10">
    <source>
        <dbReference type="PROSITE-ProRule" id="PRU01240"/>
    </source>
</evidence>
<evidence type="ECO:0000259" key="11">
    <source>
        <dbReference type="Pfam" id="PF00082"/>
    </source>
</evidence>
<dbReference type="GeneID" id="109010434"/>
<sequence length="789" mass="83990">MIISIVHSKTLIKVQVRGMMKGNYLQFFSFWSVFLVLFLDETRAAEAGNDFGVYIVYMGAADISNGSLRDDHVQLMNTVLRRRENALVHTYKHGFSGFAARISEEEARSIAQKPGVVSVFPDPLLQLHTTRSWDFLKYQTSVVIDSTPNSESETSSLDQSDSIIGILDTGIWPESESFSDKDIVGNSLPSGWKGTCMTADDFSSSNCNKKLIGARFYNATGSNSPRDSLGHGTHVASTAAGTTIASASYYGLAAGTAKGGSPGSRIAVYSVCSLFGCRGSAILSAFDDAINDGVDVLSLSLGTSSISRLDLQSDPIAIGAFHAVEHGIIVVCSAGNDGPDAESVVNIAPWILTVAASTIDRDFQSNLVLGGNKVIKGEGINFSPLQKSPVYPLIYAKNAKKSGAKEVEASNCEPGSLDKDLIKGKIVVCNNDDEDSGYSKDDKLYAVKDLGAIGIALMDDKTTLVANPYGDFPATIITSKDAEVVLSYINSTRDPVATILPTVSVTKYTPAPNVAYFSARGPSYHTRNILKPDVSAPGVDILASWIGNDKSGAPKGKEASLFNILSGTSMACPHVSGIVATVKSQNRTWGPSAIKSAIMTTATQINNLKAPITTDSGAMATPYDYGAGEVTTSGPLRPGLVYETTTIDYLNYLCYSGLDISAIRTIAQTIPDGFACPKDSSADYISNINYPSIAVSNFNGKESKNVSRTVTNVAGDGETVYTVSVDAPSGVNVSVVPEKLQFTKNELKLSYQVIFSSSGTPLKEDHVFGSITWTNGNYKVRSPFVISDK</sequence>
<dbReference type="GO" id="GO:0006508">
    <property type="term" value="P:proteolysis"/>
    <property type="evidence" value="ECO:0007669"/>
    <property type="project" value="UniProtKB-KW"/>
</dbReference>
<dbReference type="InterPro" id="IPR015500">
    <property type="entry name" value="Peptidase_S8_subtilisin-rel"/>
</dbReference>
<evidence type="ECO:0000256" key="7">
    <source>
        <dbReference type="ARBA" id="ARBA00022729"/>
    </source>
</evidence>
<comment type="subcellular location">
    <subcellularLocation>
        <location evidence="2">Secreted</location>
        <location evidence="2">Extracellular space</location>
        <location evidence="2">Apoplast</location>
    </subcellularLocation>
</comment>
<dbReference type="GO" id="GO:2000038">
    <property type="term" value="P:regulation of stomatal complex development"/>
    <property type="evidence" value="ECO:0000318"/>
    <property type="project" value="GO_Central"/>
</dbReference>
<comment type="similarity">
    <text evidence="3 10">Belongs to the peptidase S8 family.</text>
</comment>
<comment type="function">
    <text evidence="1">Required for arbuscular mycorrhiza (AM) development during AM symbiosis with AM fungi (e.g. Glomeromycota intraradices).</text>
</comment>
<evidence type="ECO:0000313" key="14">
    <source>
        <dbReference type="Proteomes" id="UP000235220"/>
    </source>
</evidence>
<dbReference type="InterPro" id="IPR022398">
    <property type="entry name" value="Peptidase_S8_His-AS"/>
</dbReference>
<evidence type="ECO:0000256" key="6">
    <source>
        <dbReference type="ARBA" id="ARBA00022670"/>
    </source>
</evidence>
<dbReference type="CDD" id="cd04852">
    <property type="entry name" value="Peptidases_S8_3"/>
    <property type="match status" value="1"/>
</dbReference>
<proteinExistence type="inferred from homology"/>
<dbReference type="GO" id="GO:0009609">
    <property type="term" value="P:response to symbiotic bacterium"/>
    <property type="evidence" value="ECO:0007669"/>
    <property type="project" value="UniProtKB-ARBA"/>
</dbReference>
<name>A0A2I4GSE3_JUGRE</name>
<organism evidence="14 15">
    <name type="scientific">Juglans regia</name>
    <name type="common">English walnut</name>
    <dbReference type="NCBI Taxonomy" id="51240"/>
    <lineage>
        <taxon>Eukaryota</taxon>
        <taxon>Viridiplantae</taxon>
        <taxon>Streptophyta</taxon>
        <taxon>Embryophyta</taxon>
        <taxon>Tracheophyta</taxon>
        <taxon>Spermatophyta</taxon>
        <taxon>Magnoliopsida</taxon>
        <taxon>eudicotyledons</taxon>
        <taxon>Gunneridae</taxon>
        <taxon>Pentapetalae</taxon>
        <taxon>rosids</taxon>
        <taxon>fabids</taxon>
        <taxon>Fagales</taxon>
        <taxon>Juglandaceae</taxon>
        <taxon>Juglans</taxon>
    </lineage>
</organism>
<dbReference type="FunCoup" id="A0A2I4GSE3">
    <property type="interactions" value="35"/>
</dbReference>
<reference evidence="15" key="1">
    <citation type="submission" date="2025-08" db="UniProtKB">
        <authorList>
            <consortium name="RefSeq"/>
        </authorList>
    </citation>
    <scope>IDENTIFICATION</scope>
    <source>
        <tissue evidence="15">Leaves</tissue>
    </source>
</reference>
<dbReference type="Pfam" id="PF00082">
    <property type="entry name" value="Peptidase_S8"/>
    <property type="match status" value="1"/>
</dbReference>
<evidence type="ECO:0000256" key="2">
    <source>
        <dbReference type="ARBA" id="ARBA00004271"/>
    </source>
</evidence>
<evidence type="ECO:0000256" key="5">
    <source>
        <dbReference type="ARBA" id="ARBA00022525"/>
    </source>
</evidence>
<accession>A0A2I4GSE3</accession>
<evidence type="ECO:0000259" key="13">
    <source>
        <dbReference type="Pfam" id="PF17766"/>
    </source>
</evidence>
<dbReference type="GO" id="GO:0004252">
    <property type="term" value="F:serine-type endopeptidase activity"/>
    <property type="evidence" value="ECO:0000318"/>
    <property type="project" value="GO_Central"/>
</dbReference>